<dbReference type="Gramene" id="EOX93976">
    <property type="protein sequence ID" value="EOX93976"/>
    <property type="gene ID" value="TCM_003000"/>
</dbReference>
<organism evidence="1 2">
    <name type="scientific">Theobroma cacao</name>
    <name type="common">Cacao</name>
    <name type="synonym">Cocoa</name>
    <dbReference type="NCBI Taxonomy" id="3641"/>
    <lineage>
        <taxon>Eukaryota</taxon>
        <taxon>Viridiplantae</taxon>
        <taxon>Streptophyta</taxon>
        <taxon>Embryophyta</taxon>
        <taxon>Tracheophyta</taxon>
        <taxon>Spermatophyta</taxon>
        <taxon>Magnoliopsida</taxon>
        <taxon>eudicotyledons</taxon>
        <taxon>Gunneridae</taxon>
        <taxon>Pentapetalae</taxon>
        <taxon>rosids</taxon>
        <taxon>malvids</taxon>
        <taxon>Malvales</taxon>
        <taxon>Malvaceae</taxon>
        <taxon>Byttnerioideae</taxon>
        <taxon>Theobroma</taxon>
    </lineage>
</organism>
<dbReference type="InParanoid" id="A0A061DPF3"/>
<gene>
    <name evidence="1" type="ORF">TCM_003000</name>
</gene>
<evidence type="ECO:0000313" key="2">
    <source>
        <dbReference type="Proteomes" id="UP000026915"/>
    </source>
</evidence>
<dbReference type="EMBL" id="CM001879">
    <property type="protein sequence ID" value="EOX93976.1"/>
    <property type="molecule type" value="Genomic_DNA"/>
</dbReference>
<keyword evidence="2" id="KW-1185">Reference proteome</keyword>
<dbReference type="HOGENOM" id="CLU_2125549_0_0_1"/>
<reference evidence="1 2" key="1">
    <citation type="journal article" date="2013" name="Genome Biol.">
        <title>The genome sequence of the most widely cultivated cacao type and its use to identify candidate genes regulating pod color.</title>
        <authorList>
            <person name="Motamayor J.C."/>
            <person name="Mockaitis K."/>
            <person name="Schmutz J."/>
            <person name="Haiminen N."/>
            <person name="Iii D.L."/>
            <person name="Cornejo O."/>
            <person name="Findley S.D."/>
            <person name="Zheng P."/>
            <person name="Utro F."/>
            <person name="Royaert S."/>
            <person name="Saski C."/>
            <person name="Jenkins J."/>
            <person name="Podicheti R."/>
            <person name="Zhao M."/>
            <person name="Scheffler B.E."/>
            <person name="Stack J.C."/>
            <person name="Feltus F.A."/>
            <person name="Mustiga G.M."/>
            <person name="Amores F."/>
            <person name="Phillips W."/>
            <person name="Marelli J.P."/>
            <person name="May G.D."/>
            <person name="Shapiro H."/>
            <person name="Ma J."/>
            <person name="Bustamante C.D."/>
            <person name="Schnell R.J."/>
            <person name="Main D."/>
            <person name="Gilbert D."/>
            <person name="Parida L."/>
            <person name="Kuhn D.N."/>
        </authorList>
    </citation>
    <scope>NUCLEOTIDE SEQUENCE [LARGE SCALE GENOMIC DNA]</scope>
    <source>
        <strain evidence="2">cv. Matina 1-6</strain>
    </source>
</reference>
<name>A0A061DPF3_THECC</name>
<sequence length="114" mass="12905">MDKIEKKQEEIMDQLARILELMSTDKEKRVMGSSSMPEKVQPSKFNAEPKYLLGFTPLPLRNALVPMLQAGPYPFFIMSLFTGPPPIYVQPRLIRGTSLSDPISVPDLDDPKEQ</sequence>
<dbReference type="AlphaFoldDB" id="A0A061DPF3"/>
<dbReference type="Proteomes" id="UP000026915">
    <property type="component" value="Chromosome 1"/>
</dbReference>
<evidence type="ECO:0000313" key="1">
    <source>
        <dbReference type="EMBL" id="EOX93976.1"/>
    </source>
</evidence>
<accession>A0A061DPF3</accession>
<proteinExistence type="predicted"/>
<protein>
    <submittedName>
        <fullName evidence="1">Uncharacterized protein</fullName>
    </submittedName>
</protein>